<sequence>MVHCGSESPFVADVKAKQGLDLTLVELKEAVLKKSVEAFSQGGYGVLRYQGRLCVPNVDGLREQILSKAHSSRYSIHPIATKMYCDLREIYWWNGMKKDIMEFI</sequence>
<dbReference type="Proteomes" id="UP001234989">
    <property type="component" value="Chromosome 12"/>
</dbReference>
<keyword evidence="3" id="KW-1185">Reference proteome</keyword>
<evidence type="ECO:0000259" key="1">
    <source>
        <dbReference type="Pfam" id="PF17921"/>
    </source>
</evidence>
<dbReference type="Gene3D" id="1.10.340.70">
    <property type="match status" value="1"/>
</dbReference>
<dbReference type="EMBL" id="CP133623">
    <property type="protein sequence ID" value="WMV58999.1"/>
    <property type="molecule type" value="Genomic_DNA"/>
</dbReference>
<proteinExistence type="predicted"/>
<evidence type="ECO:0000313" key="2">
    <source>
        <dbReference type="EMBL" id="WMV58999.1"/>
    </source>
</evidence>
<gene>
    <name evidence="2" type="ORF">MTR67_052384</name>
</gene>
<evidence type="ECO:0000313" key="3">
    <source>
        <dbReference type="Proteomes" id="UP001234989"/>
    </source>
</evidence>
<dbReference type="AlphaFoldDB" id="A0AAF1A3H3"/>
<protein>
    <recommendedName>
        <fullName evidence="1">Integrase zinc-binding domain-containing protein</fullName>
    </recommendedName>
</protein>
<reference evidence="2" key="1">
    <citation type="submission" date="2023-08" db="EMBL/GenBank/DDBJ databases">
        <title>A de novo genome assembly of Solanum verrucosum Schlechtendal, a Mexican diploid species geographically isolated from the other diploid A-genome species in potato relatives.</title>
        <authorList>
            <person name="Hosaka K."/>
        </authorList>
    </citation>
    <scope>NUCLEOTIDE SEQUENCE</scope>
    <source>
        <tissue evidence="2">Young leaves</tissue>
    </source>
</reference>
<organism evidence="2 3">
    <name type="scientific">Solanum verrucosum</name>
    <dbReference type="NCBI Taxonomy" id="315347"/>
    <lineage>
        <taxon>Eukaryota</taxon>
        <taxon>Viridiplantae</taxon>
        <taxon>Streptophyta</taxon>
        <taxon>Embryophyta</taxon>
        <taxon>Tracheophyta</taxon>
        <taxon>Spermatophyta</taxon>
        <taxon>Magnoliopsida</taxon>
        <taxon>eudicotyledons</taxon>
        <taxon>Gunneridae</taxon>
        <taxon>Pentapetalae</taxon>
        <taxon>asterids</taxon>
        <taxon>lamiids</taxon>
        <taxon>Solanales</taxon>
        <taxon>Solanaceae</taxon>
        <taxon>Solanoideae</taxon>
        <taxon>Solaneae</taxon>
        <taxon>Solanum</taxon>
    </lineage>
</organism>
<dbReference type="InterPro" id="IPR041588">
    <property type="entry name" value="Integrase_H2C2"/>
</dbReference>
<name>A0AAF1A3H3_SOLVR</name>
<accession>A0AAF1A3H3</accession>
<dbReference type="Pfam" id="PF17921">
    <property type="entry name" value="Integrase_H2C2"/>
    <property type="match status" value="1"/>
</dbReference>
<feature type="domain" description="Integrase zinc-binding" evidence="1">
    <location>
        <begin position="60"/>
        <end position="104"/>
    </location>
</feature>